<organism evidence="8 9">
    <name type="scientific">Frondihabitans cladoniiphilus</name>
    <dbReference type="NCBI Taxonomy" id="715785"/>
    <lineage>
        <taxon>Bacteria</taxon>
        <taxon>Bacillati</taxon>
        <taxon>Actinomycetota</taxon>
        <taxon>Actinomycetes</taxon>
        <taxon>Micrococcales</taxon>
        <taxon>Microbacteriaceae</taxon>
        <taxon>Frondihabitans</taxon>
    </lineage>
</organism>
<keyword evidence="3" id="KW-1003">Cell membrane</keyword>
<evidence type="ECO:0000256" key="4">
    <source>
        <dbReference type="ARBA" id="ARBA00022692"/>
    </source>
</evidence>
<dbReference type="PANTHER" id="PTHR42770">
    <property type="entry name" value="AMINO ACID TRANSPORTER-RELATED"/>
    <property type="match status" value="1"/>
</dbReference>
<feature type="transmembrane region" description="Helical" evidence="7">
    <location>
        <begin position="347"/>
        <end position="367"/>
    </location>
</feature>
<protein>
    <submittedName>
        <fullName evidence="8">APC family permease</fullName>
    </submittedName>
</protein>
<evidence type="ECO:0000256" key="3">
    <source>
        <dbReference type="ARBA" id="ARBA00022475"/>
    </source>
</evidence>
<feature type="transmembrane region" description="Helical" evidence="7">
    <location>
        <begin position="139"/>
        <end position="159"/>
    </location>
</feature>
<dbReference type="Pfam" id="PF13520">
    <property type="entry name" value="AA_permease_2"/>
    <property type="match status" value="1"/>
</dbReference>
<evidence type="ECO:0000256" key="7">
    <source>
        <dbReference type="SAM" id="Phobius"/>
    </source>
</evidence>
<dbReference type="PANTHER" id="PTHR42770:SF15">
    <property type="entry name" value="GLUTAMATE_GAMMA-AMINOBUTYRATE ANTIPORTER-RELATED"/>
    <property type="match status" value="1"/>
</dbReference>
<comment type="caution">
    <text evidence="8">The sequence shown here is derived from an EMBL/GenBank/DDBJ whole genome shotgun (WGS) entry which is preliminary data.</text>
</comment>
<evidence type="ECO:0000256" key="1">
    <source>
        <dbReference type="ARBA" id="ARBA00004651"/>
    </source>
</evidence>
<dbReference type="Proteomes" id="UP001501295">
    <property type="component" value="Unassembled WGS sequence"/>
</dbReference>
<sequence>MALDVDTKYLAPAAAESSKLKRHFGRFDILFFLICTIVGVDTIASVASAGGQAFTFMVILAIVFFVPQALLFAELGTAFPQEGGPYLWTRMAFGHLAGAVNNFLYWVTNPVWLGGTLAGAAAYALEVFFNHGKTFSTPVFYAVTIPFVWVAVLAAILSFRVGKWITTVGAFARFLLLGVFVITVVVYAIQHGVHGLGASSFMPQYSGFVLLVGVLLFNYVGFELPNSAGEEMKNSTKDVPFAIARSAIFSFVLYAVPILGILLVIPVDKVTNLGGFVDAIQTTFSVFGPAAPVVGGAAGILFVLCVLTSGVTWIMGSDRSLAVSGYDGAAPRFLGVINARLGTPVRVNIFSGIVSTIVLVLATTITGGNAYKFFGAVLGVTISTTLISYLLIFPSLWKLRRSHPNVARPFTMPWHRPLTILLMVLLAFTVIQLMAPGAFYQWFGSDFRPDGWKASEGGLYLLTELVPVVAFIVIGVLFWVSGTKTRRENAALASELDAAGAGVVGGGVGGGASGTAGPVSGSSAG</sequence>
<evidence type="ECO:0000256" key="6">
    <source>
        <dbReference type="ARBA" id="ARBA00023136"/>
    </source>
</evidence>
<evidence type="ECO:0000256" key="5">
    <source>
        <dbReference type="ARBA" id="ARBA00022989"/>
    </source>
</evidence>
<dbReference type="InterPro" id="IPR002293">
    <property type="entry name" value="AA/rel_permease1"/>
</dbReference>
<reference evidence="9" key="1">
    <citation type="journal article" date="2019" name="Int. J. Syst. Evol. Microbiol.">
        <title>The Global Catalogue of Microorganisms (GCM) 10K type strain sequencing project: providing services to taxonomists for standard genome sequencing and annotation.</title>
        <authorList>
            <consortium name="The Broad Institute Genomics Platform"/>
            <consortium name="The Broad Institute Genome Sequencing Center for Infectious Disease"/>
            <person name="Wu L."/>
            <person name="Ma J."/>
        </authorList>
    </citation>
    <scope>NUCLEOTIDE SEQUENCE [LARGE SCALE GENOMIC DNA]</scope>
    <source>
        <strain evidence="9">JCM 18956</strain>
    </source>
</reference>
<dbReference type="PIRSF" id="PIRSF006060">
    <property type="entry name" value="AA_transporter"/>
    <property type="match status" value="1"/>
</dbReference>
<feature type="transmembrane region" description="Helical" evidence="7">
    <location>
        <begin position="171"/>
        <end position="189"/>
    </location>
</feature>
<name>A0ABP8W4D7_9MICO</name>
<dbReference type="EMBL" id="BAABLM010000005">
    <property type="protein sequence ID" value="GAA4681107.1"/>
    <property type="molecule type" value="Genomic_DNA"/>
</dbReference>
<feature type="transmembrane region" description="Helical" evidence="7">
    <location>
        <begin position="293"/>
        <end position="314"/>
    </location>
</feature>
<feature type="transmembrane region" description="Helical" evidence="7">
    <location>
        <begin position="53"/>
        <end position="75"/>
    </location>
</feature>
<gene>
    <name evidence="8" type="ORF">GCM10025780_28090</name>
</gene>
<accession>A0ABP8W4D7</accession>
<dbReference type="InterPro" id="IPR050367">
    <property type="entry name" value="APC_superfamily"/>
</dbReference>
<feature type="transmembrane region" description="Helical" evidence="7">
    <location>
        <begin position="201"/>
        <end position="221"/>
    </location>
</feature>
<keyword evidence="4 7" id="KW-0812">Transmembrane</keyword>
<keyword evidence="9" id="KW-1185">Reference proteome</keyword>
<comment type="subcellular location">
    <subcellularLocation>
        <location evidence="1">Cell membrane</location>
        <topology evidence="1">Multi-pass membrane protein</topology>
    </subcellularLocation>
</comment>
<feature type="transmembrane region" description="Helical" evidence="7">
    <location>
        <begin position="242"/>
        <end position="265"/>
    </location>
</feature>
<evidence type="ECO:0000313" key="9">
    <source>
        <dbReference type="Proteomes" id="UP001501295"/>
    </source>
</evidence>
<evidence type="ECO:0000256" key="2">
    <source>
        <dbReference type="ARBA" id="ARBA00022448"/>
    </source>
</evidence>
<proteinExistence type="predicted"/>
<dbReference type="RefSeq" id="WP_345376535.1">
    <property type="nucleotide sequence ID" value="NZ_BAABLM010000005.1"/>
</dbReference>
<feature type="transmembrane region" description="Helical" evidence="7">
    <location>
        <begin position="459"/>
        <end position="480"/>
    </location>
</feature>
<feature type="transmembrane region" description="Helical" evidence="7">
    <location>
        <begin position="373"/>
        <end position="397"/>
    </location>
</feature>
<keyword evidence="5 7" id="KW-1133">Transmembrane helix</keyword>
<keyword evidence="2" id="KW-0813">Transport</keyword>
<keyword evidence="6 7" id="KW-0472">Membrane</keyword>
<feature type="transmembrane region" description="Helical" evidence="7">
    <location>
        <begin position="29"/>
        <end position="47"/>
    </location>
</feature>
<evidence type="ECO:0000313" key="8">
    <source>
        <dbReference type="EMBL" id="GAA4681107.1"/>
    </source>
</evidence>
<dbReference type="Gene3D" id="1.20.1740.10">
    <property type="entry name" value="Amino acid/polyamine transporter I"/>
    <property type="match status" value="1"/>
</dbReference>
<feature type="transmembrane region" description="Helical" evidence="7">
    <location>
        <begin position="418"/>
        <end position="439"/>
    </location>
</feature>